<evidence type="ECO:0000313" key="1">
    <source>
        <dbReference type="Proteomes" id="UP000050741"/>
    </source>
</evidence>
<sequence>MTENVLERARQIFVSRHLLLKHELRHMLEEFKENWLTKFETLHTLSGEYLDKQHLKRSIDDLFEFNARLAQKILPDVEQNFHNTFTLNSLSKAFPSINWTAFFDGMGV</sequence>
<dbReference type="WBParaSite" id="GPLIN_000388800">
    <property type="protein sequence ID" value="GPLIN_000388800"/>
    <property type="gene ID" value="GPLIN_000388800"/>
</dbReference>
<dbReference type="SUPFAM" id="SSF55486">
    <property type="entry name" value="Metalloproteases ('zincins'), catalytic domain"/>
    <property type="match status" value="1"/>
</dbReference>
<name>A0A183BTF2_GLOPA</name>
<dbReference type="Proteomes" id="UP000050741">
    <property type="component" value="Unassembled WGS sequence"/>
</dbReference>
<dbReference type="InterPro" id="IPR042089">
    <property type="entry name" value="Peptidase_M13_dom_2"/>
</dbReference>
<reference evidence="2" key="2">
    <citation type="submission" date="2016-06" db="UniProtKB">
        <authorList>
            <consortium name="WormBaseParasite"/>
        </authorList>
    </citation>
    <scope>IDENTIFICATION</scope>
</reference>
<dbReference type="Gene3D" id="1.10.1380.10">
    <property type="entry name" value="Neutral endopeptidase , domain2"/>
    <property type="match status" value="1"/>
</dbReference>
<evidence type="ECO:0000313" key="2">
    <source>
        <dbReference type="WBParaSite" id="GPLIN_000388800"/>
    </source>
</evidence>
<organism evidence="1 2">
    <name type="scientific">Globodera pallida</name>
    <name type="common">Potato cyst nematode worm</name>
    <name type="synonym">Heterodera pallida</name>
    <dbReference type="NCBI Taxonomy" id="36090"/>
    <lineage>
        <taxon>Eukaryota</taxon>
        <taxon>Metazoa</taxon>
        <taxon>Ecdysozoa</taxon>
        <taxon>Nematoda</taxon>
        <taxon>Chromadorea</taxon>
        <taxon>Rhabditida</taxon>
        <taxon>Tylenchina</taxon>
        <taxon>Tylenchomorpha</taxon>
        <taxon>Tylenchoidea</taxon>
        <taxon>Heteroderidae</taxon>
        <taxon>Heteroderinae</taxon>
        <taxon>Globodera</taxon>
    </lineage>
</organism>
<dbReference type="AlphaFoldDB" id="A0A183BTF2"/>
<protein>
    <submittedName>
        <fullName evidence="2">Peptidase_M13_N domain-containing protein</fullName>
    </submittedName>
</protein>
<accession>A0A183BTF2</accession>
<reference evidence="1" key="1">
    <citation type="submission" date="2014-05" db="EMBL/GenBank/DDBJ databases">
        <title>The genome and life-stage specific transcriptomes of Globodera pallida elucidate key aspects of plant parasitism by a cyst nematode.</title>
        <authorList>
            <person name="Cotton J.A."/>
            <person name="Lilley C.J."/>
            <person name="Jones L.M."/>
            <person name="Kikuchi T."/>
            <person name="Reid A.J."/>
            <person name="Thorpe P."/>
            <person name="Tsai I.J."/>
            <person name="Beasley H."/>
            <person name="Blok V."/>
            <person name="Cock P.J.A."/>
            <person name="Van den Akker S.E."/>
            <person name="Holroyd N."/>
            <person name="Hunt M."/>
            <person name="Mantelin S."/>
            <person name="Naghra H."/>
            <person name="Pain A."/>
            <person name="Palomares-Rius J.E."/>
            <person name="Zarowiecki M."/>
            <person name="Berriman M."/>
            <person name="Jones J.T."/>
            <person name="Urwin P.E."/>
        </authorList>
    </citation>
    <scope>NUCLEOTIDE SEQUENCE [LARGE SCALE GENOMIC DNA]</scope>
    <source>
        <strain evidence="1">Lindley</strain>
    </source>
</reference>
<proteinExistence type="predicted"/>
<keyword evidence="1" id="KW-1185">Reference proteome</keyword>